<dbReference type="Pfam" id="PF22693">
    <property type="entry name" value="MACPF_1"/>
    <property type="match status" value="1"/>
</dbReference>
<proteinExistence type="predicted"/>
<evidence type="ECO:0000313" key="3">
    <source>
        <dbReference type="Proteomes" id="UP000605846"/>
    </source>
</evidence>
<evidence type="ECO:0000259" key="1">
    <source>
        <dbReference type="Pfam" id="PF22693"/>
    </source>
</evidence>
<comment type="caution">
    <text evidence="2">The sequence shown here is derived from an EMBL/GenBank/DDBJ whole genome shotgun (WGS) entry which is preliminary data.</text>
</comment>
<dbReference type="EMBL" id="JABAYA010000263">
    <property type="protein sequence ID" value="KAF7721462.1"/>
    <property type="molecule type" value="Genomic_DNA"/>
</dbReference>
<feature type="domain" description="MACPF-like" evidence="1">
    <location>
        <begin position="335"/>
        <end position="391"/>
    </location>
</feature>
<evidence type="ECO:0000313" key="2">
    <source>
        <dbReference type="EMBL" id="KAF7721462.1"/>
    </source>
</evidence>
<dbReference type="Proteomes" id="UP000605846">
    <property type="component" value="Unassembled WGS sequence"/>
</dbReference>
<sequence length="1336" mass="152114">MAAEKEAVEVNENTTRYYYPKDALCPLGIRPLMPDEFVGDIPILVQEEDRYEPWRLPLAGTDAFNFFAKKSVTNNVDNLSGWELRIPRKHVIFPPGSLKATGEFERAIQHALQSDNDSTRFAELENVFHLFGYYYPYWIVVGGNLQFLHESKSAEAWLKSTETIHDLTMALDINPTYDLLEDDLNLEIQRIYKAEYDAQARCEDMLPDMETNLSGALVDLPKIAAKVGAAKGIHYDGSSSSEDIVELIDEIYVTNLLQKVSDGGKPRIEYMMRSAILGSSIDNHALLPVATMESPFNDSVFVKSAIDHHIKLNGGKLQPSTREVKYLVMYVSYAELDFDLKHARGTENFKEAVTTALNLGCDDERQKELEKVFSRFGHYYPSSISLGGRMIYKVNPDDPLSIHSLKDGVEVFNRLLTRSDCTSGIDISVIGGSTRFTDCQDWIESIKTNQARIQVRALRPVYELLDPGQRAQVLRLCSKCEYDAEECIEAPKGIHFDGMEAAEAAIQFISDKRLSKSFMLRDSSDEPRIDCVKRKWEHMEDIDRYMPLDIDSEDQFPGSPAFVLGSMAASKERDIKPMKQDGNTTSLFNIVYIIHKELQLYDEFIQASSQFKEAISKALLVGKEDHNTYYALQDVFLQFGYFYPSRILTGRLTLEMSDNYGINDHIASDRYTDELNETDLNDAQYHYTRKYSANDTYTNLFEETHSSLIEIQEQDETDARDEAVGACESEAWSAIGGDAACLLWNDVKGWVNAVGQNRVIIQRCDLKPMYELLEEEQRRQVLMTYNNIVVADDCVRYDYLLEMTAVESIINSYNVSLAGYAPTDNLFTKLLSEEFTNSETAIEFCKNLCADYGFPITVKKTTKKGRYCQWAILLVEYHSACWQFRRLESIEECFHNHELPAHQAENGCIIPTFQYPVSLKDHKLYVKLVPVREFCTHGPMCSHLVRYGDIVQLKPINDNLVPFIKASEFVHPDTYKQYLNDLTTWKSHGQESGTDILFESQAVFNQSEQVYLSFSRENPDVVIAKGPNDAICRIAQWYIQHINQAAVGLGKRQMSHSDYLHAALEDDTCNDMETCYDIAKSYWFGEYGFEIDELEAIRNFQRAADQGHHGCYMHMAQLFWAIKEPEQAVATYEKAALLFILRAYGILGRIYHTGYATANYSIPQNHAVAFVYYSIGGIFGDPLAALKIGEYLEKGYDSNFGIHLGKALRWYEYIYNNLKEKFATTAIGKIKHKMASMSKDTSRSEQLRREAFLAFNEGAMYDSYARFMVAAYHLQGWGCEEPDQSLGFQILLSLVESGLTVVIDWISKCYENGIGVEANAAKATAYRELAAKMNRN</sequence>
<dbReference type="InterPro" id="IPR054586">
    <property type="entry name" value="MACPF_1_fungal"/>
</dbReference>
<name>A0A8H7BL14_9FUNG</name>
<accession>A0A8H7BL14</accession>
<dbReference type="OrthoDB" id="2384430at2759"/>
<dbReference type="InterPro" id="IPR011990">
    <property type="entry name" value="TPR-like_helical_dom_sf"/>
</dbReference>
<reference evidence="2" key="1">
    <citation type="submission" date="2020-01" db="EMBL/GenBank/DDBJ databases">
        <title>Genome Sequencing of Three Apophysomyces-Like Fungal Strains Confirms a Novel Fungal Genus in the Mucoromycota with divergent Burkholderia-like Endosymbiotic Bacteria.</title>
        <authorList>
            <person name="Stajich J.E."/>
            <person name="Macias A.M."/>
            <person name="Carter-House D."/>
            <person name="Lovett B."/>
            <person name="Kasson L.R."/>
            <person name="Berry K."/>
            <person name="Grigoriev I."/>
            <person name="Chang Y."/>
            <person name="Spatafora J."/>
            <person name="Kasson M.T."/>
        </authorList>
    </citation>
    <scope>NUCLEOTIDE SEQUENCE</scope>
    <source>
        <strain evidence="2">NRRL A-21654</strain>
    </source>
</reference>
<protein>
    <recommendedName>
        <fullName evidence="1">MACPF-like domain-containing protein</fullName>
    </recommendedName>
</protein>
<dbReference type="SUPFAM" id="SSF81901">
    <property type="entry name" value="HCP-like"/>
    <property type="match status" value="2"/>
</dbReference>
<gene>
    <name evidence="2" type="ORF">EC973_004664</name>
</gene>
<organism evidence="2 3">
    <name type="scientific">Apophysomyces ossiformis</name>
    <dbReference type="NCBI Taxonomy" id="679940"/>
    <lineage>
        <taxon>Eukaryota</taxon>
        <taxon>Fungi</taxon>
        <taxon>Fungi incertae sedis</taxon>
        <taxon>Mucoromycota</taxon>
        <taxon>Mucoromycotina</taxon>
        <taxon>Mucoromycetes</taxon>
        <taxon>Mucorales</taxon>
        <taxon>Mucorineae</taxon>
        <taxon>Mucoraceae</taxon>
        <taxon>Apophysomyces</taxon>
    </lineage>
</organism>
<keyword evidence="3" id="KW-1185">Reference proteome</keyword>
<dbReference type="InterPro" id="IPR006597">
    <property type="entry name" value="Sel1-like"/>
</dbReference>
<dbReference type="Gene3D" id="1.25.40.10">
    <property type="entry name" value="Tetratricopeptide repeat domain"/>
    <property type="match status" value="2"/>
</dbReference>
<dbReference type="SMART" id="SM00671">
    <property type="entry name" value="SEL1"/>
    <property type="match status" value="5"/>
</dbReference>